<dbReference type="PRINTS" id="PR00412">
    <property type="entry name" value="EPOXHYDRLASE"/>
</dbReference>
<dbReference type="PANTHER" id="PTHR46118:SF4">
    <property type="entry name" value="PROTEIN ABHD11"/>
    <property type="match status" value="1"/>
</dbReference>
<dbReference type="Gene3D" id="3.40.50.1820">
    <property type="entry name" value="alpha/beta hydrolase"/>
    <property type="match status" value="1"/>
</dbReference>
<organism evidence="3 4">
    <name type="scientific">Shewanella japonica</name>
    <dbReference type="NCBI Taxonomy" id="93973"/>
    <lineage>
        <taxon>Bacteria</taxon>
        <taxon>Pseudomonadati</taxon>
        <taxon>Pseudomonadota</taxon>
        <taxon>Gammaproteobacteria</taxon>
        <taxon>Alteromonadales</taxon>
        <taxon>Shewanellaceae</taxon>
        <taxon>Shewanella</taxon>
    </lineage>
</organism>
<dbReference type="RefSeq" id="WP_080915674.1">
    <property type="nucleotide sequence ID" value="NZ_CP020472.1"/>
</dbReference>
<proteinExistence type="predicted"/>
<dbReference type="InterPro" id="IPR029058">
    <property type="entry name" value="AB_hydrolase_fold"/>
</dbReference>
<protein>
    <submittedName>
        <fullName evidence="3">Acyl-CoA esterase</fullName>
    </submittedName>
</protein>
<keyword evidence="1" id="KW-0378">Hydrolase</keyword>
<keyword evidence="4" id="KW-1185">Reference proteome</keyword>
<sequence>MHYVSTGQGPAVVLIHGLFGNLDNLKNLANALEPHYQVIRVDLPNHGQSQHWQQMDYPQLAQECVNLLSTLAIPEAHFVGHSMGGKVAMALALLHPVKVTSLVVADIAPVSYSPRHQKVFAGLTSLPLDSKTTRKTALEHLLAADIDVGTAQFLLKNLQRTDTGFEWKMNLAGLIENYPQIIGWDMPNTSFNKPCFFIRGGESEYVTAEHTDAIMQQFPKVSAKTINGTGHWLHAQKPEIFNRLVVEFIDKHSV</sequence>
<evidence type="ECO:0000259" key="2">
    <source>
        <dbReference type="Pfam" id="PF00561"/>
    </source>
</evidence>
<dbReference type="PRINTS" id="PR00111">
    <property type="entry name" value="ABHYDROLASE"/>
</dbReference>
<name>A0ABN4YDX2_9GAMM</name>
<dbReference type="EMBL" id="CP020472">
    <property type="protein sequence ID" value="ARD22288.1"/>
    <property type="molecule type" value="Genomic_DNA"/>
</dbReference>
<dbReference type="Pfam" id="PF00561">
    <property type="entry name" value="Abhydrolase_1"/>
    <property type="match status" value="1"/>
</dbReference>
<dbReference type="InterPro" id="IPR000639">
    <property type="entry name" value="Epox_hydrolase-like"/>
</dbReference>
<dbReference type="SUPFAM" id="SSF53474">
    <property type="entry name" value="alpha/beta-Hydrolases"/>
    <property type="match status" value="1"/>
</dbReference>
<evidence type="ECO:0000256" key="1">
    <source>
        <dbReference type="ARBA" id="ARBA00022801"/>
    </source>
</evidence>
<dbReference type="InterPro" id="IPR000073">
    <property type="entry name" value="AB_hydrolase_1"/>
</dbReference>
<dbReference type="Proteomes" id="UP000191820">
    <property type="component" value="Chromosome"/>
</dbReference>
<evidence type="ECO:0000313" key="4">
    <source>
        <dbReference type="Proteomes" id="UP000191820"/>
    </source>
</evidence>
<dbReference type="PANTHER" id="PTHR46118">
    <property type="entry name" value="PROTEIN ABHD11"/>
    <property type="match status" value="1"/>
</dbReference>
<feature type="domain" description="AB hydrolase-1" evidence="2">
    <location>
        <begin position="10"/>
        <end position="238"/>
    </location>
</feature>
<reference evidence="3 4" key="1">
    <citation type="submission" date="2017-03" db="EMBL/GenBank/DDBJ databases">
        <title>Genome sequencing of Shewanella japonica KCTC 22435.</title>
        <authorList>
            <person name="Kim K.M."/>
        </authorList>
    </citation>
    <scope>NUCLEOTIDE SEQUENCE [LARGE SCALE GENOMIC DNA]</scope>
    <source>
        <strain evidence="3 4">KCTC 22435</strain>
    </source>
</reference>
<evidence type="ECO:0000313" key="3">
    <source>
        <dbReference type="EMBL" id="ARD22288.1"/>
    </source>
</evidence>
<accession>A0ABN4YDX2</accession>
<gene>
    <name evidence="3" type="ORF">SJ2017_1987</name>
</gene>